<dbReference type="InterPro" id="IPR038607">
    <property type="entry name" value="PhoD-like_sf"/>
</dbReference>
<gene>
    <name evidence="1" type="ORF">L0668_04740</name>
</gene>
<dbReference type="PANTHER" id="PTHR37031">
    <property type="entry name" value="METALLOPHOSPHATASE BINDING DOMAIN PROTEIN"/>
    <property type="match status" value="1"/>
</dbReference>
<proteinExistence type="predicted"/>
<evidence type="ECO:0000313" key="2">
    <source>
        <dbReference type="Proteomes" id="UP001521137"/>
    </source>
</evidence>
<reference evidence="1 2" key="1">
    <citation type="submission" date="2022-01" db="EMBL/GenBank/DDBJ databases">
        <title>Paraglaciecola sp. G1-23.</title>
        <authorList>
            <person name="Jin M.S."/>
            <person name="Han D.M."/>
            <person name="Kim H.M."/>
            <person name="Jeon C.O."/>
        </authorList>
    </citation>
    <scope>NUCLEOTIDE SEQUENCE [LARGE SCALE GENOMIC DNA]</scope>
    <source>
        <strain evidence="1 2">G1-23</strain>
    </source>
</reference>
<evidence type="ECO:0000313" key="1">
    <source>
        <dbReference type="EMBL" id="MCF2947404.1"/>
    </source>
</evidence>
<dbReference type="SUPFAM" id="SSF56300">
    <property type="entry name" value="Metallo-dependent phosphatases"/>
    <property type="match status" value="1"/>
</dbReference>
<accession>A0ABS9D440</accession>
<comment type="caution">
    <text evidence="1">The sequence shown here is derived from an EMBL/GenBank/DDBJ whole genome shotgun (WGS) entry which is preliminary data.</text>
</comment>
<dbReference type="Gene3D" id="3.60.21.70">
    <property type="entry name" value="PhoD-like phosphatase"/>
    <property type="match status" value="1"/>
</dbReference>
<keyword evidence="2" id="KW-1185">Reference proteome</keyword>
<dbReference type="InterPro" id="IPR029052">
    <property type="entry name" value="Metallo-depent_PP-like"/>
</dbReference>
<name>A0ABS9D440_9ALTE</name>
<organism evidence="1 2">
    <name type="scientific">Paraglaciecola algarum</name>
    <dbReference type="NCBI Taxonomy" id="3050085"/>
    <lineage>
        <taxon>Bacteria</taxon>
        <taxon>Pseudomonadati</taxon>
        <taxon>Pseudomonadota</taxon>
        <taxon>Gammaproteobacteria</taxon>
        <taxon>Alteromonadales</taxon>
        <taxon>Alteromonadaceae</taxon>
        <taxon>Paraglaciecola</taxon>
    </lineage>
</organism>
<dbReference type="EMBL" id="JAKGAS010000002">
    <property type="protein sequence ID" value="MCF2947404.1"/>
    <property type="molecule type" value="Genomic_DNA"/>
</dbReference>
<sequence length="635" mass="72880">MKPDIHNLPPVLAGPIVRQANTTQVCFWLMTKQAYHFSLKLFDEHNHTTWFDGELESEHVSQIQVGNHAFINLIDIHLKESIACGSRVSYDLSVIDEQGNKLAISQVCEDLLYPEQSFPSFVMSRKISRVLHGSCRKPHHNSTDGLVIVDKQINQALKGETQAPNLLIMSGDQVYADDVAGPMLVAIEQTIQQLGLFHEDINGAEITNSSELFQHPHGYYKRPELLPDTEDTENTYTQFFGGKKKPIFTSVNANNHLISFAEVIAMYILVWSPEMWSKVNISDQSIPDEFKDLFKREQTAIEQFAQGLTKVRRALAHIPVYMIFDDHDVTDDWNLTRGWEEAVYQDQFAKRIIGNALLGYWLCQGWGNTPAKLKPLFDNCIQHFTAECIIEHDQLVDKILDWEHWGFHLDTHPKVVVLDTRTQRWRSESSLTKPSGLMDWEALCELQQELIGQKSVIMVSAAPVFGVKLIETIQRIFTFFGKALTVDAENWMAHKGTASVMLNIFRNRKTPPNFVILSGDVHYSFVYDITLRFRQHSPQITQITSSGIKNEFPDALLRWFDRLNRILYSKVSPLNWFTKRRNMRVQHRRPQGQKVRTLLNSPGIGLLEIDENCDSVQATQLCVSGEHIRFKKHQD</sequence>
<dbReference type="PANTHER" id="PTHR37031:SF2">
    <property type="entry name" value="PHOD-LIKE PHOSPHATASE METALLOPHOSPHATASE DOMAIN-CONTAINING PROTEIN"/>
    <property type="match status" value="1"/>
</dbReference>
<protein>
    <submittedName>
        <fullName evidence="1">Alkaline phosphatase family protein</fullName>
    </submittedName>
</protein>
<dbReference type="Proteomes" id="UP001521137">
    <property type="component" value="Unassembled WGS sequence"/>
</dbReference>